<feature type="transmembrane region" description="Helical" evidence="8">
    <location>
        <begin position="180"/>
        <end position="206"/>
    </location>
</feature>
<evidence type="ECO:0000256" key="7">
    <source>
        <dbReference type="SAM" id="MobiDB-lite"/>
    </source>
</evidence>
<dbReference type="Gene3D" id="1.20.1560.10">
    <property type="entry name" value="ABC transporter type 1, transmembrane domain"/>
    <property type="match status" value="1"/>
</dbReference>
<keyword evidence="4 11" id="KW-0067">ATP-binding</keyword>
<dbReference type="SUPFAM" id="SSF90123">
    <property type="entry name" value="ABC transporter transmembrane region"/>
    <property type="match status" value="1"/>
</dbReference>
<dbReference type="PANTHER" id="PTHR24221:SF654">
    <property type="entry name" value="ATP-BINDING CASSETTE SUB-FAMILY B MEMBER 6"/>
    <property type="match status" value="1"/>
</dbReference>
<feature type="transmembrane region" description="Helical" evidence="8">
    <location>
        <begin position="89"/>
        <end position="109"/>
    </location>
</feature>
<dbReference type="Pfam" id="PF00664">
    <property type="entry name" value="ABC_membrane"/>
    <property type="match status" value="1"/>
</dbReference>
<evidence type="ECO:0000259" key="9">
    <source>
        <dbReference type="PROSITE" id="PS50893"/>
    </source>
</evidence>
<dbReference type="CDD" id="cd07346">
    <property type="entry name" value="ABC_6TM_exporters"/>
    <property type="match status" value="1"/>
</dbReference>
<dbReference type="PANTHER" id="PTHR24221">
    <property type="entry name" value="ATP-BINDING CASSETTE SUB-FAMILY B"/>
    <property type="match status" value="1"/>
</dbReference>
<reference evidence="12" key="1">
    <citation type="submission" date="2016-11" db="EMBL/GenBank/DDBJ databases">
        <authorList>
            <person name="Varghese N."/>
            <person name="Submissions S."/>
        </authorList>
    </citation>
    <scope>NUCLEOTIDE SEQUENCE [LARGE SCALE GENOMIC DNA]</scope>
    <source>
        <strain evidence="12">DSM 29326</strain>
    </source>
</reference>
<evidence type="ECO:0000256" key="5">
    <source>
        <dbReference type="ARBA" id="ARBA00022989"/>
    </source>
</evidence>
<keyword evidence="5 8" id="KW-1133">Transmembrane helix</keyword>
<evidence type="ECO:0000313" key="12">
    <source>
        <dbReference type="Proteomes" id="UP000183987"/>
    </source>
</evidence>
<evidence type="ECO:0000256" key="4">
    <source>
        <dbReference type="ARBA" id="ARBA00022840"/>
    </source>
</evidence>
<feature type="region of interest" description="Disordered" evidence="7">
    <location>
        <begin position="467"/>
        <end position="499"/>
    </location>
</feature>
<dbReference type="EMBL" id="FQUE01000003">
    <property type="protein sequence ID" value="SHF09100.1"/>
    <property type="molecule type" value="Genomic_DNA"/>
</dbReference>
<comment type="subcellular location">
    <subcellularLocation>
        <location evidence="1">Cell membrane</location>
        <topology evidence="1">Multi-pass membrane protein</topology>
    </subcellularLocation>
</comment>
<feature type="transmembrane region" description="Helical" evidence="8">
    <location>
        <begin position="277"/>
        <end position="299"/>
    </location>
</feature>
<dbReference type="GO" id="GO:0005524">
    <property type="term" value="F:ATP binding"/>
    <property type="evidence" value="ECO:0007669"/>
    <property type="project" value="UniProtKB-KW"/>
</dbReference>
<accession>A0A1M4YTK4</accession>
<name>A0A1M4YTK4_LOKAT</name>
<feature type="transmembrane region" description="Helical" evidence="8">
    <location>
        <begin position="20"/>
        <end position="38"/>
    </location>
</feature>
<evidence type="ECO:0000256" key="8">
    <source>
        <dbReference type="SAM" id="Phobius"/>
    </source>
</evidence>
<dbReference type="PROSITE" id="PS00211">
    <property type="entry name" value="ABC_TRANSPORTER_1"/>
    <property type="match status" value="1"/>
</dbReference>
<feature type="domain" description="ABC transmembrane type-1" evidence="10">
    <location>
        <begin position="21"/>
        <end position="327"/>
    </location>
</feature>
<keyword evidence="6 8" id="KW-0472">Membrane</keyword>
<dbReference type="GO" id="GO:0140359">
    <property type="term" value="F:ABC-type transporter activity"/>
    <property type="evidence" value="ECO:0007669"/>
    <property type="project" value="InterPro"/>
</dbReference>
<feature type="compositionally biased region" description="Basic and acidic residues" evidence="7">
    <location>
        <begin position="490"/>
        <end position="499"/>
    </location>
</feature>
<keyword evidence="3" id="KW-0547">Nucleotide-binding</keyword>
<organism evidence="11 12">
    <name type="scientific">Loktanella atrilutea</name>
    <dbReference type="NCBI Taxonomy" id="366533"/>
    <lineage>
        <taxon>Bacteria</taxon>
        <taxon>Pseudomonadati</taxon>
        <taxon>Pseudomonadota</taxon>
        <taxon>Alphaproteobacteria</taxon>
        <taxon>Rhodobacterales</taxon>
        <taxon>Roseobacteraceae</taxon>
        <taxon>Loktanella</taxon>
    </lineage>
</organism>
<dbReference type="InterPro" id="IPR003439">
    <property type="entry name" value="ABC_transporter-like_ATP-bd"/>
</dbReference>
<dbReference type="GO" id="GO:0005886">
    <property type="term" value="C:plasma membrane"/>
    <property type="evidence" value="ECO:0007669"/>
    <property type="project" value="UniProtKB-SubCell"/>
</dbReference>
<dbReference type="GO" id="GO:0034040">
    <property type="term" value="F:ATPase-coupled lipid transmembrane transporter activity"/>
    <property type="evidence" value="ECO:0007669"/>
    <property type="project" value="TreeGrafter"/>
</dbReference>
<dbReference type="InterPro" id="IPR036640">
    <property type="entry name" value="ABC1_TM_sf"/>
</dbReference>
<evidence type="ECO:0000259" key="10">
    <source>
        <dbReference type="PROSITE" id="PS50929"/>
    </source>
</evidence>
<proteinExistence type="predicted"/>
<evidence type="ECO:0000256" key="3">
    <source>
        <dbReference type="ARBA" id="ARBA00022741"/>
    </source>
</evidence>
<dbReference type="InterPro" id="IPR027417">
    <property type="entry name" value="P-loop_NTPase"/>
</dbReference>
<keyword evidence="2 8" id="KW-0812">Transmembrane</keyword>
<dbReference type="PROSITE" id="PS50893">
    <property type="entry name" value="ABC_TRANSPORTER_2"/>
    <property type="match status" value="1"/>
</dbReference>
<dbReference type="Proteomes" id="UP000183987">
    <property type="component" value="Unassembled WGS sequence"/>
</dbReference>
<protein>
    <submittedName>
        <fullName evidence="11">Putative ABC transport system ATP-binding protein</fullName>
    </submittedName>
</protein>
<dbReference type="SUPFAM" id="SSF52540">
    <property type="entry name" value="P-loop containing nucleoside triphosphate hydrolases"/>
    <property type="match status" value="1"/>
</dbReference>
<gene>
    <name evidence="11" type="ORF">SAMN05444339_103245</name>
</gene>
<dbReference type="STRING" id="366533.SAMN05444339_103245"/>
<dbReference type="GO" id="GO:0016887">
    <property type="term" value="F:ATP hydrolysis activity"/>
    <property type="evidence" value="ECO:0007669"/>
    <property type="project" value="InterPro"/>
</dbReference>
<dbReference type="RefSeq" id="WP_072856910.1">
    <property type="nucleotide sequence ID" value="NZ_FQUE01000003.1"/>
</dbReference>
<feature type="transmembrane region" description="Helical" evidence="8">
    <location>
        <begin position="58"/>
        <end position="77"/>
    </location>
</feature>
<dbReference type="InterPro" id="IPR017871">
    <property type="entry name" value="ABC_transporter-like_CS"/>
</dbReference>
<keyword evidence="12" id="KW-1185">Reference proteome</keyword>
<sequence length="902" mass="100092">MFNASLSRYIWEHTRRQQLWILAIVALSMIPYYMAFSLPKTIVNGPIQGDGFETADATQTFLRIALPLPGADVLVLFQGITLDRVHMLFALSGVFLLLVIVNGLFKFYINAYKGKLGERLLRRIRYALVDHVLRFPPATFKFLKSPEIASMIKDEVEPMGGFTGDAFVSPALLGGQALTALAFIFAQNLMLGGITAALIGAQILIIPRMRRRLLVLGRERQLTARQLSGRVGEIVESIGTIHANDTTNFERADISARLGRIFTIRYDIYQWKFLVKFINNFLASLAPFIFYSLGGYLALTGHLDIGQLVAVIGAYSNLPGPMKELIDWDQNRQDVEIKYQQVIGQFAVDNMIASDLHTARRTAEPLDTPLAAIGVRVMDDGGVVSLDHTDFTLEPGEALAAIGPAGSGSETFAELFARQVWPSSGRIVAGQSNILALPEAVTGRSISYAGGDAVLLSGSLLDNLTYGLRNSPPDPDGRAPSPSRRWQLQEARRSGNPDYDRDADWIDYDALDLTGPESLTRHLLEVLDCVDMTRDMQDLALNSTVSERDYPDLAGRIVAIRGQLRTELEQGGLAELIVPFAIEAYNTEATILENLLFGRLRPNSALLDPSERTAFFRRLLQQAGLYDRLCDAGVEIARNVIGLFADLPPDHPFFRQMTFMSPDDIPTYQALLLKFDKSGGVPTEQDRTMMVGLAFEYIEPRHRFGLLDTDLMAEIVAFRRFFHNAIPDHLRPVIEIYDAGRFTDSATLMDNILFGRVSQKYRDGADQVRSAILDLLQRQGVFAEVLTIGLGFDVGTGGRRLSAGQRQKVALARALVRPSDYYIFNRPLTALDNRSQDLVLTRVLSRLRNADRAPAVLWTLSNPQMARHFDRIAVFEAGKLVEVGTPTALEESNGIFSDMIAS</sequence>
<dbReference type="InterPro" id="IPR011527">
    <property type="entry name" value="ABC1_TM_dom"/>
</dbReference>
<evidence type="ECO:0000256" key="2">
    <source>
        <dbReference type="ARBA" id="ARBA00022692"/>
    </source>
</evidence>
<evidence type="ECO:0000313" key="11">
    <source>
        <dbReference type="EMBL" id="SHF09100.1"/>
    </source>
</evidence>
<dbReference type="Gene3D" id="3.40.50.300">
    <property type="entry name" value="P-loop containing nucleotide triphosphate hydrolases"/>
    <property type="match status" value="2"/>
</dbReference>
<dbReference type="InterPro" id="IPR039421">
    <property type="entry name" value="Type_1_exporter"/>
</dbReference>
<dbReference type="AlphaFoldDB" id="A0A1M4YTK4"/>
<feature type="domain" description="ABC transporter" evidence="9">
    <location>
        <begin position="370"/>
        <end position="902"/>
    </location>
</feature>
<dbReference type="PROSITE" id="PS50929">
    <property type="entry name" value="ABC_TM1F"/>
    <property type="match status" value="1"/>
</dbReference>
<evidence type="ECO:0000256" key="6">
    <source>
        <dbReference type="ARBA" id="ARBA00023136"/>
    </source>
</evidence>
<evidence type="ECO:0000256" key="1">
    <source>
        <dbReference type="ARBA" id="ARBA00004651"/>
    </source>
</evidence>